<feature type="region of interest" description="Disordered" evidence="2">
    <location>
        <begin position="481"/>
        <end position="505"/>
    </location>
</feature>
<feature type="transmembrane region" description="Helical" evidence="3">
    <location>
        <begin position="685"/>
        <end position="703"/>
    </location>
</feature>
<organism evidence="5 6">
    <name type="scientific">Halorussus caseinilyticus</name>
    <dbReference type="NCBI Taxonomy" id="3034025"/>
    <lineage>
        <taxon>Archaea</taxon>
        <taxon>Methanobacteriati</taxon>
        <taxon>Methanobacteriota</taxon>
        <taxon>Stenosarchaea group</taxon>
        <taxon>Halobacteria</taxon>
        <taxon>Halobacteriales</taxon>
        <taxon>Haladaptataceae</taxon>
        <taxon>Halorussus</taxon>
    </lineage>
</organism>
<dbReference type="Pfam" id="PF18911">
    <property type="entry name" value="PKD_4"/>
    <property type="match status" value="1"/>
</dbReference>
<dbReference type="AlphaFoldDB" id="A0ABD5WL40"/>
<feature type="compositionally biased region" description="Low complexity" evidence="2">
    <location>
        <begin position="481"/>
        <end position="493"/>
    </location>
</feature>
<keyword evidence="6" id="KW-1185">Reference proteome</keyword>
<accession>A0ABD5WL40</accession>
<dbReference type="InterPro" id="IPR022409">
    <property type="entry name" value="PKD/Chitinase_dom"/>
</dbReference>
<keyword evidence="3" id="KW-0472">Membrane</keyword>
<dbReference type="InterPro" id="IPR035986">
    <property type="entry name" value="PKD_dom_sf"/>
</dbReference>
<dbReference type="SMART" id="SM00089">
    <property type="entry name" value="PKD"/>
    <property type="match status" value="1"/>
</dbReference>
<dbReference type="Gene3D" id="2.60.40.10">
    <property type="entry name" value="Immunoglobulins"/>
    <property type="match status" value="1"/>
</dbReference>
<evidence type="ECO:0000313" key="5">
    <source>
        <dbReference type="EMBL" id="MFC7081229.1"/>
    </source>
</evidence>
<dbReference type="RefSeq" id="WP_276282238.1">
    <property type="nucleotide sequence ID" value="NZ_CP119809.1"/>
</dbReference>
<dbReference type="PROSITE" id="PS50093">
    <property type="entry name" value="PKD"/>
    <property type="match status" value="1"/>
</dbReference>
<proteinExistence type="predicted"/>
<evidence type="ECO:0000256" key="1">
    <source>
        <dbReference type="ARBA" id="ARBA00022729"/>
    </source>
</evidence>
<protein>
    <submittedName>
        <fullName evidence="5">PKD domain-containing protein</fullName>
    </submittedName>
</protein>
<evidence type="ECO:0000259" key="4">
    <source>
        <dbReference type="PROSITE" id="PS50093"/>
    </source>
</evidence>
<feature type="domain" description="PKD" evidence="4">
    <location>
        <begin position="382"/>
        <end position="470"/>
    </location>
</feature>
<dbReference type="InterPro" id="IPR013783">
    <property type="entry name" value="Ig-like_fold"/>
</dbReference>
<dbReference type="GO" id="GO:0030115">
    <property type="term" value="C:S-layer"/>
    <property type="evidence" value="ECO:0007669"/>
    <property type="project" value="UniProtKB-SubCell"/>
</dbReference>
<comment type="caution">
    <text evidence="5">The sequence shown here is derived from an EMBL/GenBank/DDBJ whole genome shotgun (WGS) entry which is preliminary data.</text>
</comment>
<feature type="region of interest" description="Disordered" evidence="2">
    <location>
        <begin position="624"/>
        <end position="687"/>
    </location>
</feature>
<keyword evidence="1" id="KW-0732">Signal</keyword>
<evidence type="ECO:0000256" key="3">
    <source>
        <dbReference type="SAM" id="Phobius"/>
    </source>
</evidence>
<evidence type="ECO:0000256" key="2">
    <source>
        <dbReference type="SAM" id="MobiDB-lite"/>
    </source>
</evidence>
<dbReference type="InterPro" id="IPR000601">
    <property type="entry name" value="PKD_dom"/>
</dbReference>
<dbReference type="NCBIfam" id="TIGR04126">
    <property type="entry name" value="PGF_CTERM"/>
    <property type="match status" value="1"/>
</dbReference>
<evidence type="ECO:0000313" key="6">
    <source>
        <dbReference type="Proteomes" id="UP001596407"/>
    </source>
</evidence>
<keyword evidence="3" id="KW-0812">Transmembrane</keyword>
<dbReference type="EMBL" id="JBHSZH010000005">
    <property type="protein sequence ID" value="MFC7081229.1"/>
    <property type="molecule type" value="Genomic_DNA"/>
</dbReference>
<dbReference type="SUPFAM" id="SSF49299">
    <property type="entry name" value="PKD domain"/>
    <property type="match status" value="1"/>
</dbReference>
<dbReference type="Proteomes" id="UP001596407">
    <property type="component" value="Unassembled WGS sequence"/>
</dbReference>
<keyword evidence="3" id="KW-1133">Transmembrane helix</keyword>
<dbReference type="InterPro" id="IPR026371">
    <property type="entry name" value="PGF_CTERM"/>
</dbReference>
<feature type="region of interest" description="Disordered" evidence="2">
    <location>
        <begin position="29"/>
        <end position="52"/>
    </location>
</feature>
<name>A0ABD5WL40_9EURY</name>
<feature type="compositionally biased region" description="Basic and acidic residues" evidence="2">
    <location>
        <begin position="661"/>
        <end position="674"/>
    </location>
</feature>
<sequence>MTSAGSGNTLVVALVVGLLLLSGSVPSGALASNDPARPSSALSPDDGQTRATDASALQASGTYTYRLPFSLSEQKLSGAMHSKLRVTAAEATTVQIDANADGTFEETKTVSAGEGFGVTKPAKGAVLKADKPLDARYSYGSADFGAYEDGRFRYRLPAARKLGQEYYAPLDAGSLWIGAASDVTVRIDRDGDGQFDATKSLAENEVTSVSEVSAGAHVEATGPVHVVAKRARWNNMDYTYLVSLLPVAYAKSSYQLPGEPDYNANNPTSKSGVYLAATTDGTAVSLDVGGDGTDRQVTLNAGEVTKFEFARASTVSASAPVVPVYTYHVRATDWWGSETRDYIGAFTPGGDTDISQGEWSGKHWDGGIDGLSAFDYEPNRAPSAAVAYGPTAPAVGQQVTFDASRSSDADGTVAEYRWDFGGGATARGERVSHAFAAAGTHTVELTVVDDDGATVTTTKSVAVSPPVTTTVPITTTTTTATTTTSVGAPTTTTTPPPSGGCRAAPPKMQAVQLHTEDTRIETGDPGRISGSIATDITNDCPIKVQLTLKVPNGVRIEGGSDIQSGGGGLVTSTFTVEPGEVKSIDADVYGSSAGRKVVHSSITYFPVGRKDLAREADTGSLQFVIRPDSGGTTTDAAMGDSSEKKTERDTDGDGIPDSEDYAPKDPDVQVKSDLGDDGDSTSVPGFTPVTTVAALVSAALLLLRRR</sequence>
<feature type="compositionally biased region" description="Basic and acidic residues" evidence="2">
    <location>
        <begin position="641"/>
        <end position="651"/>
    </location>
</feature>
<dbReference type="CDD" id="cd00146">
    <property type="entry name" value="PKD"/>
    <property type="match status" value="1"/>
</dbReference>
<dbReference type="GO" id="GO:0005886">
    <property type="term" value="C:plasma membrane"/>
    <property type="evidence" value="ECO:0007669"/>
    <property type="project" value="UniProtKB-SubCell"/>
</dbReference>
<dbReference type="GeneID" id="79302025"/>
<reference evidence="5 6" key="1">
    <citation type="journal article" date="2019" name="Int. J. Syst. Evol. Microbiol.">
        <title>The Global Catalogue of Microorganisms (GCM) 10K type strain sequencing project: providing services to taxonomists for standard genome sequencing and annotation.</title>
        <authorList>
            <consortium name="The Broad Institute Genomics Platform"/>
            <consortium name="The Broad Institute Genome Sequencing Center for Infectious Disease"/>
            <person name="Wu L."/>
            <person name="Ma J."/>
        </authorList>
    </citation>
    <scope>NUCLEOTIDE SEQUENCE [LARGE SCALE GENOMIC DNA]</scope>
    <source>
        <strain evidence="5 6">DT72</strain>
    </source>
</reference>
<gene>
    <name evidence="5" type="ORF">ACFQJ6_15100</name>
</gene>